<dbReference type="AlphaFoldDB" id="A0A9W8HVJ4"/>
<feature type="region of interest" description="Disordered" evidence="2">
    <location>
        <begin position="1"/>
        <end position="23"/>
    </location>
</feature>
<evidence type="ECO:0000313" key="3">
    <source>
        <dbReference type="EMBL" id="KAJ2794951.1"/>
    </source>
</evidence>
<reference evidence="3" key="1">
    <citation type="submission" date="2022-07" db="EMBL/GenBank/DDBJ databases">
        <title>Phylogenomic reconstructions and comparative analyses of Kickxellomycotina fungi.</title>
        <authorList>
            <person name="Reynolds N.K."/>
            <person name="Stajich J.E."/>
            <person name="Barry K."/>
            <person name="Grigoriev I.V."/>
            <person name="Crous P."/>
            <person name="Smith M.E."/>
        </authorList>
    </citation>
    <scope>NUCLEOTIDE SEQUENCE</scope>
    <source>
        <strain evidence="3">NRRL 1565</strain>
    </source>
</reference>
<keyword evidence="4" id="KW-1185">Reference proteome</keyword>
<feature type="compositionally biased region" description="Polar residues" evidence="2">
    <location>
        <begin position="539"/>
        <end position="553"/>
    </location>
</feature>
<feature type="compositionally biased region" description="Low complexity" evidence="2">
    <location>
        <begin position="516"/>
        <end position="530"/>
    </location>
</feature>
<accession>A0A9W8HVJ4</accession>
<dbReference type="PANTHER" id="PTHR10648">
    <property type="entry name" value="SERINE/THREONINE-PROTEIN PHOSPHATASE PP2A 65 KDA REGULATORY SUBUNIT"/>
    <property type="match status" value="1"/>
</dbReference>
<dbReference type="GO" id="GO:0005737">
    <property type="term" value="C:cytoplasm"/>
    <property type="evidence" value="ECO:0007669"/>
    <property type="project" value="TreeGrafter"/>
</dbReference>
<gene>
    <name evidence="3" type="ORF">H4R20_006052</name>
</gene>
<feature type="compositionally biased region" description="Low complexity" evidence="2">
    <location>
        <begin position="554"/>
        <end position="572"/>
    </location>
</feature>
<dbReference type="GO" id="GO:0019888">
    <property type="term" value="F:protein phosphatase regulator activity"/>
    <property type="evidence" value="ECO:0007669"/>
    <property type="project" value="TreeGrafter"/>
</dbReference>
<keyword evidence="1" id="KW-0677">Repeat</keyword>
<proteinExistence type="predicted"/>
<organism evidence="3 4">
    <name type="scientific">Coemansia guatemalensis</name>
    <dbReference type="NCBI Taxonomy" id="2761395"/>
    <lineage>
        <taxon>Eukaryota</taxon>
        <taxon>Fungi</taxon>
        <taxon>Fungi incertae sedis</taxon>
        <taxon>Zoopagomycota</taxon>
        <taxon>Kickxellomycotina</taxon>
        <taxon>Kickxellomycetes</taxon>
        <taxon>Kickxellales</taxon>
        <taxon>Kickxellaceae</taxon>
        <taxon>Coemansia</taxon>
    </lineage>
</organism>
<sequence length="667" mass="72582">MADAAAGPGGDPLSAYTYRNQPSRSVPDRQWLQLVDRLASTREPSHHVRAAVFESIGKLTLALVDCPRTRDALISYVVNDVQRAHSDQGTGGFGLFGSNSSLQSLEEDDDYDEEPDEETAAAEEEAAVMMRALNEVHGAPLQQSAVAAAKRGAKDGLTATVGAQRLPGKPRGGAQHRAVGRDILYHSAFNFPALLAALGPQGWDRLRDVYMQLSKTEHYEARQTLACSLHEVARILAANTAFSLAASARLASNRVSANGAQSTNPMSSHSADLESVLCLFLIDGAEIKMGALGHLGDTLTWLTPASRVRCLPMIMQVFRHDGKQWRTRELMASQLVKLCHLFPASIVVNSLLPQAVEWAHDPVAGVRAAVAPAFPIMFELTKLDPSTQVMFFETVISFSHAASFRGRLFFVEICAALLAHDHDPDADPVDFDQFFLPSLAALANDRVANVRIALARLVRRMLENRMRRQSISATLADIWAPPANVDAAAVRQEESGEREKDWVDESPSTGRRRKSSNAQRISIARRSSSVNRRKPRRSIATTGRLRSNTHGSVSSATDANDSGSAAAAGGSSRPRHYAHRSLGSVARRPRRKTTPMRAHLLATMVQQLAKDKDRDVLDLVRDLPGLPITVYDTPTAAPVITDTAAEDNARRESEVDALADGVENMLK</sequence>
<dbReference type="SUPFAM" id="SSF48371">
    <property type="entry name" value="ARM repeat"/>
    <property type="match status" value="1"/>
</dbReference>
<evidence type="ECO:0000256" key="1">
    <source>
        <dbReference type="ARBA" id="ARBA00022737"/>
    </source>
</evidence>
<dbReference type="OrthoDB" id="340346at2759"/>
<name>A0A9W8HVJ4_9FUNG</name>
<protein>
    <submittedName>
        <fullName evidence="3">Uncharacterized protein</fullName>
    </submittedName>
</protein>
<dbReference type="InterPro" id="IPR011989">
    <property type="entry name" value="ARM-like"/>
</dbReference>
<dbReference type="EMBL" id="JANBUO010002353">
    <property type="protein sequence ID" value="KAJ2794951.1"/>
    <property type="molecule type" value="Genomic_DNA"/>
</dbReference>
<dbReference type="Gene3D" id="1.25.10.10">
    <property type="entry name" value="Leucine-rich Repeat Variant"/>
    <property type="match status" value="1"/>
</dbReference>
<evidence type="ECO:0000256" key="2">
    <source>
        <dbReference type="SAM" id="MobiDB-lite"/>
    </source>
</evidence>
<feature type="compositionally biased region" description="Basic and acidic residues" evidence="2">
    <location>
        <begin position="491"/>
        <end position="503"/>
    </location>
</feature>
<dbReference type="InterPro" id="IPR051023">
    <property type="entry name" value="PP2A_Regulatory_Subunit_A"/>
</dbReference>
<comment type="caution">
    <text evidence="3">The sequence shown here is derived from an EMBL/GenBank/DDBJ whole genome shotgun (WGS) entry which is preliminary data.</text>
</comment>
<feature type="non-terminal residue" evidence="3">
    <location>
        <position position="667"/>
    </location>
</feature>
<evidence type="ECO:0000313" key="4">
    <source>
        <dbReference type="Proteomes" id="UP001140094"/>
    </source>
</evidence>
<dbReference type="PANTHER" id="PTHR10648:SF1">
    <property type="entry name" value="SERINE_THREONINE-PROTEIN PHOSPHATASE 4 REGULATORY SUBUNIT 1"/>
    <property type="match status" value="1"/>
</dbReference>
<dbReference type="Proteomes" id="UP001140094">
    <property type="component" value="Unassembled WGS sequence"/>
</dbReference>
<feature type="region of interest" description="Disordered" evidence="2">
    <location>
        <begin position="490"/>
        <end position="593"/>
    </location>
</feature>
<dbReference type="InterPro" id="IPR016024">
    <property type="entry name" value="ARM-type_fold"/>
</dbReference>